<evidence type="ECO:0000256" key="1">
    <source>
        <dbReference type="ARBA" id="ARBA00004141"/>
    </source>
</evidence>
<comment type="subcellular location">
    <subcellularLocation>
        <location evidence="1">Membrane</location>
        <topology evidence="1">Multi-pass membrane protein</topology>
    </subcellularLocation>
</comment>
<keyword evidence="5" id="KW-0764">Sulfate transport</keyword>
<keyword evidence="3 7" id="KW-0812">Transmembrane</keyword>
<evidence type="ECO:0000313" key="9">
    <source>
        <dbReference type="EMBL" id="MPL88947.1"/>
    </source>
</evidence>
<dbReference type="CDD" id="cd06261">
    <property type="entry name" value="TM_PBP2"/>
    <property type="match status" value="1"/>
</dbReference>
<dbReference type="InterPro" id="IPR000515">
    <property type="entry name" value="MetI-like"/>
</dbReference>
<accession>A0A644VCL6</accession>
<gene>
    <name evidence="9" type="ORF">SDC9_34977</name>
</gene>
<dbReference type="NCBIfam" id="TIGR01581">
    <property type="entry name" value="Mo_ABC_porter"/>
    <property type="match status" value="1"/>
</dbReference>
<dbReference type="GO" id="GO:0015419">
    <property type="term" value="F:ABC-type sulfate transporter activity"/>
    <property type="evidence" value="ECO:0007669"/>
    <property type="project" value="InterPro"/>
</dbReference>
<dbReference type="PANTHER" id="PTHR30406">
    <property type="entry name" value="SULFATE TRANSPORT SYSTEM PERMEASE PROTEIN"/>
    <property type="match status" value="1"/>
</dbReference>
<feature type="transmembrane region" description="Helical" evidence="7">
    <location>
        <begin position="27"/>
        <end position="48"/>
    </location>
</feature>
<dbReference type="PANTHER" id="PTHR30406:SF8">
    <property type="entry name" value="SULFATE TRANSPORT SYSTEM PERMEASE PROTEIN CYST"/>
    <property type="match status" value="1"/>
</dbReference>
<keyword evidence="2" id="KW-0813">Transport</keyword>
<dbReference type="PROSITE" id="PS50928">
    <property type="entry name" value="ABC_TM1"/>
    <property type="match status" value="1"/>
</dbReference>
<evidence type="ECO:0000256" key="4">
    <source>
        <dbReference type="ARBA" id="ARBA00022989"/>
    </source>
</evidence>
<feature type="transmembrane region" description="Helical" evidence="7">
    <location>
        <begin position="107"/>
        <end position="128"/>
    </location>
</feature>
<feature type="transmembrane region" description="Helical" evidence="7">
    <location>
        <begin position="68"/>
        <end position="95"/>
    </location>
</feature>
<feature type="domain" description="ABC transmembrane type-1" evidence="8">
    <location>
        <begin position="69"/>
        <end position="271"/>
    </location>
</feature>
<dbReference type="InterPro" id="IPR035906">
    <property type="entry name" value="MetI-like_sf"/>
</dbReference>
<feature type="transmembrane region" description="Helical" evidence="7">
    <location>
        <begin position="140"/>
        <end position="158"/>
    </location>
</feature>
<name>A0A644VCL6_9ZZZZ</name>
<keyword evidence="4 7" id="KW-1133">Transmembrane helix</keyword>
<evidence type="ECO:0000256" key="6">
    <source>
        <dbReference type="ARBA" id="ARBA00023136"/>
    </source>
</evidence>
<dbReference type="SUPFAM" id="SSF161098">
    <property type="entry name" value="MetI-like"/>
    <property type="match status" value="1"/>
</dbReference>
<reference evidence="9" key="1">
    <citation type="submission" date="2019-08" db="EMBL/GenBank/DDBJ databases">
        <authorList>
            <person name="Kucharzyk K."/>
            <person name="Murdoch R.W."/>
            <person name="Higgins S."/>
            <person name="Loffler F."/>
        </authorList>
    </citation>
    <scope>NUCLEOTIDE SEQUENCE</scope>
</reference>
<dbReference type="EMBL" id="VSSQ01000269">
    <property type="protein sequence ID" value="MPL88947.1"/>
    <property type="molecule type" value="Genomic_DNA"/>
</dbReference>
<evidence type="ECO:0000256" key="3">
    <source>
        <dbReference type="ARBA" id="ARBA00022692"/>
    </source>
</evidence>
<sequence>MEQHAKRIEKTQMTTIIKNFQTSWLKYATIGISGLIAAFIVTLLALIVTKPTAEGLITSITSSEIHFAIMLSLSTALISTILCIIIGVPAAYALARYSFRGKNIVNAVLDMPLALPPLVAGLGLLLFFGTTGFGMGLAEMGLEFVFTPLGIIVAQWFVNMPFMLRIMRSTFESINPRYEYVAKTLGCTDVQALWRVTLPMSANGLFAGSVITLAKGIGEFGAALLLAGAIQWKTETLPIALFLNMSCGNLNMAISAATILIIISITALYIFEKFGGSSRF</sequence>
<dbReference type="InterPro" id="IPR005667">
    <property type="entry name" value="Sulph_transpt2"/>
</dbReference>
<evidence type="ECO:0000259" key="8">
    <source>
        <dbReference type="PROSITE" id="PS50928"/>
    </source>
</evidence>
<evidence type="ECO:0000256" key="2">
    <source>
        <dbReference type="ARBA" id="ARBA00022448"/>
    </source>
</evidence>
<evidence type="ECO:0000256" key="7">
    <source>
        <dbReference type="SAM" id="Phobius"/>
    </source>
</evidence>
<dbReference type="InterPro" id="IPR006469">
    <property type="entry name" value="NifC_ABC_porter"/>
</dbReference>
<feature type="transmembrane region" description="Helical" evidence="7">
    <location>
        <begin position="205"/>
        <end position="230"/>
    </location>
</feature>
<evidence type="ECO:0000256" key="5">
    <source>
        <dbReference type="ARBA" id="ARBA00023032"/>
    </source>
</evidence>
<keyword evidence="6 7" id="KW-0472">Membrane</keyword>
<organism evidence="9">
    <name type="scientific">bioreactor metagenome</name>
    <dbReference type="NCBI Taxonomy" id="1076179"/>
    <lineage>
        <taxon>unclassified sequences</taxon>
        <taxon>metagenomes</taxon>
        <taxon>ecological metagenomes</taxon>
    </lineage>
</organism>
<dbReference type="Pfam" id="PF00528">
    <property type="entry name" value="BPD_transp_1"/>
    <property type="match status" value="1"/>
</dbReference>
<dbReference type="GO" id="GO:0005886">
    <property type="term" value="C:plasma membrane"/>
    <property type="evidence" value="ECO:0007669"/>
    <property type="project" value="TreeGrafter"/>
</dbReference>
<proteinExistence type="predicted"/>
<dbReference type="AlphaFoldDB" id="A0A644VCL6"/>
<dbReference type="Gene3D" id="1.10.3720.10">
    <property type="entry name" value="MetI-like"/>
    <property type="match status" value="1"/>
</dbReference>
<comment type="caution">
    <text evidence="9">The sequence shown here is derived from an EMBL/GenBank/DDBJ whole genome shotgun (WGS) entry which is preliminary data.</text>
</comment>
<protein>
    <recommendedName>
        <fullName evidence="8">ABC transmembrane type-1 domain-containing protein</fullName>
    </recommendedName>
</protein>
<feature type="transmembrane region" description="Helical" evidence="7">
    <location>
        <begin position="250"/>
        <end position="271"/>
    </location>
</feature>